<keyword evidence="4 6" id="KW-1133">Transmembrane helix</keyword>
<evidence type="ECO:0000256" key="5">
    <source>
        <dbReference type="ARBA" id="ARBA00023136"/>
    </source>
</evidence>
<feature type="transmembrane region" description="Helical" evidence="6">
    <location>
        <begin position="74"/>
        <end position="95"/>
    </location>
</feature>
<protein>
    <submittedName>
        <fullName evidence="7">ATP synthase subunit I</fullName>
    </submittedName>
</protein>
<evidence type="ECO:0000256" key="6">
    <source>
        <dbReference type="SAM" id="Phobius"/>
    </source>
</evidence>
<dbReference type="InterPro" id="IPR005598">
    <property type="entry name" value="ATP_synth_I"/>
</dbReference>
<feature type="transmembrane region" description="Helical" evidence="6">
    <location>
        <begin position="101"/>
        <end position="121"/>
    </location>
</feature>
<evidence type="ECO:0000256" key="3">
    <source>
        <dbReference type="ARBA" id="ARBA00022692"/>
    </source>
</evidence>
<evidence type="ECO:0000256" key="2">
    <source>
        <dbReference type="ARBA" id="ARBA00022475"/>
    </source>
</evidence>
<evidence type="ECO:0000256" key="4">
    <source>
        <dbReference type="ARBA" id="ARBA00022989"/>
    </source>
</evidence>
<keyword evidence="8" id="KW-1185">Reference proteome</keyword>
<keyword evidence="2" id="KW-1003">Cell membrane</keyword>
<dbReference type="Pfam" id="PF03899">
    <property type="entry name" value="ATP-synt_I"/>
    <property type="match status" value="1"/>
</dbReference>
<dbReference type="RefSeq" id="WP_260746353.1">
    <property type="nucleotide sequence ID" value="NZ_CP092109.1"/>
</dbReference>
<sequence>MSDADREFLARVAWRNWIILLLLVGLSLFWRSTPLTTGVLAGGLLALAGFWWLHRGLQQILAQPSPQAARAFQVRYFLRLGALGIILYFLIARLGVHPVGLALGLSVVVINIFCTAIARIIRHR</sequence>
<gene>
    <name evidence="7" type="ORF">L9S41_09855</name>
</gene>
<comment type="subcellular location">
    <subcellularLocation>
        <location evidence="1">Cell membrane</location>
        <topology evidence="1">Multi-pass membrane protein</topology>
    </subcellularLocation>
</comment>
<name>A0ABY5ZJ86_9BACT</name>
<dbReference type="EMBL" id="CP092109">
    <property type="protein sequence ID" value="UWZ78005.1"/>
    <property type="molecule type" value="Genomic_DNA"/>
</dbReference>
<proteinExistence type="predicted"/>
<dbReference type="Proteomes" id="UP001060414">
    <property type="component" value="Chromosome"/>
</dbReference>
<evidence type="ECO:0000313" key="8">
    <source>
        <dbReference type="Proteomes" id="UP001060414"/>
    </source>
</evidence>
<evidence type="ECO:0000256" key="1">
    <source>
        <dbReference type="ARBA" id="ARBA00004651"/>
    </source>
</evidence>
<keyword evidence="3 6" id="KW-0812">Transmembrane</keyword>
<feature type="transmembrane region" description="Helical" evidence="6">
    <location>
        <begin position="12"/>
        <end position="30"/>
    </location>
</feature>
<organism evidence="7 8">
    <name type="scientific">Geoalkalibacter halelectricus</name>
    <dbReference type="NCBI Taxonomy" id="2847045"/>
    <lineage>
        <taxon>Bacteria</taxon>
        <taxon>Pseudomonadati</taxon>
        <taxon>Thermodesulfobacteriota</taxon>
        <taxon>Desulfuromonadia</taxon>
        <taxon>Desulfuromonadales</taxon>
        <taxon>Geoalkalibacteraceae</taxon>
        <taxon>Geoalkalibacter</taxon>
    </lineage>
</organism>
<feature type="transmembrane region" description="Helical" evidence="6">
    <location>
        <begin position="36"/>
        <end position="53"/>
    </location>
</feature>
<accession>A0ABY5ZJ86</accession>
<keyword evidence="5 6" id="KW-0472">Membrane</keyword>
<reference evidence="7" key="1">
    <citation type="journal article" date="2022" name="Environ. Microbiol.">
        <title>Geoalkalibacter halelectricus SAP #1 sp. nov. possessing extracellular electron transfer and mineral#reducing capabilities from a haloalkaline environment.</title>
        <authorList>
            <person name="Yadav S."/>
            <person name="Singh R."/>
            <person name="Sundharam S.S."/>
            <person name="Chaudhary S."/>
            <person name="Krishnamurthi S."/>
            <person name="Patil S.A."/>
        </authorList>
    </citation>
    <scope>NUCLEOTIDE SEQUENCE</scope>
    <source>
        <strain evidence="7">SAP-1</strain>
    </source>
</reference>
<evidence type="ECO:0000313" key="7">
    <source>
        <dbReference type="EMBL" id="UWZ78005.1"/>
    </source>
</evidence>